<dbReference type="OrthoDB" id="5090029at2759"/>
<sequence length="75" mass="8831">MNTEHRQRTDFDTFVSMRRAGDHSYAAQNDFIDRGIRADTRTPWAFPNGWDYLSNPEDVFQRRCGRKLCFTLCPA</sequence>
<keyword evidence="2" id="KW-1185">Reference proteome</keyword>
<reference evidence="1 2" key="1">
    <citation type="submission" date="2017-06" db="EMBL/GenBank/DDBJ databases">
        <title>Genome of Fusarium nygamai isolate CS10214.</title>
        <authorList>
            <person name="Gardiner D.M."/>
            <person name="Obanor F."/>
            <person name="Kazan K."/>
        </authorList>
    </citation>
    <scope>NUCLEOTIDE SEQUENCE [LARGE SCALE GENOMIC DNA]</scope>
    <source>
        <strain evidence="1 2">CS10214</strain>
    </source>
</reference>
<protein>
    <submittedName>
        <fullName evidence="1">Uncharacterized protein</fullName>
    </submittedName>
</protein>
<comment type="caution">
    <text evidence="1">The sequence shown here is derived from an EMBL/GenBank/DDBJ whole genome shotgun (WGS) entry which is preliminary data.</text>
</comment>
<evidence type="ECO:0000313" key="1">
    <source>
        <dbReference type="EMBL" id="PNP61150.1"/>
    </source>
</evidence>
<organism evidence="1 2">
    <name type="scientific">Gibberella nygamai</name>
    <name type="common">Bean root rot disease fungus</name>
    <name type="synonym">Fusarium nygamai</name>
    <dbReference type="NCBI Taxonomy" id="42673"/>
    <lineage>
        <taxon>Eukaryota</taxon>
        <taxon>Fungi</taxon>
        <taxon>Dikarya</taxon>
        <taxon>Ascomycota</taxon>
        <taxon>Pezizomycotina</taxon>
        <taxon>Sordariomycetes</taxon>
        <taxon>Hypocreomycetidae</taxon>
        <taxon>Hypocreales</taxon>
        <taxon>Nectriaceae</taxon>
        <taxon>Fusarium</taxon>
        <taxon>Fusarium fujikuroi species complex</taxon>
    </lineage>
</organism>
<proteinExistence type="predicted"/>
<gene>
    <name evidence="1" type="ORF">FNYG_14238</name>
</gene>
<dbReference type="AlphaFoldDB" id="A0A2K0UTP4"/>
<evidence type="ECO:0000313" key="2">
    <source>
        <dbReference type="Proteomes" id="UP000236664"/>
    </source>
</evidence>
<dbReference type="EMBL" id="MTQA01000317">
    <property type="protein sequence ID" value="PNP61150.1"/>
    <property type="molecule type" value="Genomic_DNA"/>
</dbReference>
<dbReference type="Proteomes" id="UP000236664">
    <property type="component" value="Unassembled WGS sequence"/>
</dbReference>
<accession>A0A2K0UTP4</accession>
<name>A0A2K0UTP4_GIBNY</name>